<dbReference type="GO" id="GO:0019288">
    <property type="term" value="P:isopentenyl diphosphate biosynthetic process, methylerythritol 4-phosphate pathway"/>
    <property type="evidence" value="ECO:0007669"/>
    <property type="project" value="UniProtKB-UniRule"/>
</dbReference>
<feature type="domain" description="2-C-methyl-D-erythritol 2,4-cyclodiphosphate synthase" evidence="10">
    <location>
        <begin position="1"/>
        <end position="154"/>
    </location>
</feature>
<dbReference type="GO" id="GO:0008685">
    <property type="term" value="F:2-C-methyl-D-erythritol 2,4-cyclodiphosphate synthase activity"/>
    <property type="evidence" value="ECO:0007669"/>
    <property type="project" value="UniProtKB-UniRule"/>
</dbReference>
<feature type="binding site" evidence="8">
    <location>
        <position position="139"/>
    </location>
    <ligand>
        <name>4-CDP-2-C-methyl-D-erythritol 2-phosphate</name>
        <dbReference type="ChEBI" id="CHEBI:57919"/>
    </ligand>
</feature>
<evidence type="ECO:0000256" key="4">
    <source>
        <dbReference type="ARBA" id="ARBA00012579"/>
    </source>
</evidence>
<organism evidence="11 12">
    <name type="scientific">SAR324 cluster bacterium</name>
    <dbReference type="NCBI Taxonomy" id="2024889"/>
    <lineage>
        <taxon>Bacteria</taxon>
        <taxon>Deltaproteobacteria</taxon>
        <taxon>SAR324 cluster</taxon>
    </lineage>
</organism>
<comment type="similarity">
    <text evidence="3 8 9">Belongs to the IspF family.</text>
</comment>
<feature type="binding site" evidence="8">
    <location>
        <position position="10"/>
    </location>
    <ligand>
        <name>a divalent metal cation</name>
        <dbReference type="ChEBI" id="CHEBI:60240"/>
    </ligand>
</feature>
<dbReference type="Gene3D" id="3.30.1330.50">
    <property type="entry name" value="2-C-methyl-D-erythritol 2,4-cyclodiphosphate synthase"/>
    <property type="match status" value="1"/>
</dbReference>
<feature type="binding site" evidence="8">
    <location>
        <begin position="61"/>
        <end position="65"/>
    </location>
    <ligand>
        <name>4-CDP-2-C-methyl-D-erythritol 2-phosphate</name>
        <dbReference type="ChEBI" id="CHEBI:57919"/>
    </ligand>
</feature>
<comment type="pathway">
    <text evidence="2 8">Isoprenoid biosynthesis; isopentenyl diphosphate biosynthesis via DXP pathway; isopentenyl diphosphate from 1-deoxy-D-xylulose 5-phosphate: step 4/6.</text>
</comment>
<dbReference type="InterPro" id="IPR036571">
    <property type="entry name" value="MECDP_synthase_sf"/>
</dbReference>
<evidence type="ECO:0000256" key="7">
    <source>
        <dbReference type="ARBA" id="ARBA00023239"/>
    </source>
</evidence>
<comment type="cofactor">
    <cofactor evidence="8">
        <name>a divalent metal cation</name>
        <dbReference type="ChEBI" id="CHEBI:60240"/>
    </cofactor>
    <text evidence="8">Binds 1 divalent metal cation per subunit.</text>
</comment>
<dbReference type="HAMAP" id="MF_00107">
    <property type="entry name" value="IspF"/>
    <property type="match status" value="1"/>
</dbReference>
<dbReference type="GO" id="GO:0016114">
    <property type="term" value="P:terpenoid biosynthetic process"/>
    <property type="evidence" value="ECO:0007669"/>
    <property type="project" value="InterPro"/>
</dbReference>
<proteinExistence type="inferred from homology"/>
<gene>
    <name evidence="8" type="primary">ispF</name>
    <name evidence="11" type="ORF">COB67_12570</name>
</gene>
<dbReference type="CDD" id="cd00554">
    <property type="entry name" value="MECDP_synthase"/>
    <property type="match status" value="1"/>
</dbReference>
<dbReference type="NCBIfam" id="TIGR00151">
    <property type="entry name" value="ispF"/>
    <property type="match status" value="1"/>
</dbReference>
<protein>
    <recommendedName>
        <fullName evidence="4 8">2-C-methyl-D-erythritol 2,4-cyclodiphosphate synthase</fullName>
        <shortName evidence="8">MECDP-synthase</shortName>
        <shortName evidence="8">MECPP-synthase</shortName>
        <shortName evidence="8">MECPS</shortName>
        <ecNumber evidence="4 8">4.6.1.12</ecNumber>
    </recommendedName>
</protein>
<comment type="caution">
    <text evidence="11">The sequence shown here is derived from an EMBL/GenBank/DDBJ whole genome shotgun (WGS) entry which is preliminary data.</text>
</comment>
<evidence type="ECO:0000256" key="6">
    <source>
        <dbReference type="ARBA" id="ARBA00023229"/>
    </source>
</evidence>
<evidence type="ECO:0000256" key="3">
    <source>
        <dbReference type="ARBA" id="ARBA00008480"/>
    </source>
</evidence>
<keyword evidence="6 8" id="KW-0414">Isoprene biosynthesis</keyword>
<dbReference type="GO" id="GO:0046872">
    <property type="term" value="F:metal ion binding"/>
    <property type="evidence" value="ECO:0007669"/>
    <property type="project" value="UniProtKB-KW"/>
</dbReference>
<dbReference type="Proteomes" id="UP000218113">
    <property type="component" value="Unassembled WGS sequence"/>
</dbReference>
<keyword evidence="5 8" id="KW-0479">Metal-binding</keyword>
<evidence type="ECO:0000256" key="1">
    <source>
        <dbReference type="ARBA" id="ARBA00000200"/>
    </source>
</evidence>
<evidence type="ECO:0000256" key="5">
    <source>
        <dbReference type="ARBA" id="ARBA00022723"/>
    </source>
</evidence>
<feature type="binding site" evidence="8">
    <location>
        <position position="42"/>
    </location>
    <ligand>
        <name>a divalent metal cation</name>
        <dbReference type="ChEBI" id="CHEBI:60240"/>
    </ligand>
</feature>
<dbReference type="PANTHER" id="PTHR43181:SF1">
    <property type="entry name" value="2-C-METHYL-D-ERYTHRITOL 2,4-CYCLODIPHOSPHATE SYNTHASE, CHLOROPLASTIC"/>
    <property type="match status" value="1"/>
</dbReference>
<feature type="binding site" evidence="8">
    <location>
        <begin position="132"/>
        <end position="135"/>
    </location>
    <ligand>
        <name>4-CDP-2-C-methyl-D-erythritol 2-phosphate</name>
        <dbReference type="ChEBI" id="CHEBI:57919"/>
    </ligand>
</feature>
<comment type="subunit">
    <text evidence="8">Homotrimer.</text>
</comment>
<feature type="binding site" evidence="8">
    <location>
        <begin position="56"/>
        <end position="58"/>
    </location>
    <ligand>
        <name>4-CDP-2-C-methyl-D-erythritol 2-phosphate</name>
        <dbReference type="ChEBI" id="CHEBI:57919"/>
    </ligand>
</feature>
<dbReference type="PROSITE" id="PS01350">
    <property type="entry name" value="ISPF"/>
    <property type="match status" value="1"/>
</dbReference>
<feature type="site" description="Transition state stabilizer" evidence="8">
    <location>
        <position position="133"/>
    </location>
</feature>
<feature type="site" description="Transition state stabilizer" evidence="8">
    <location>
        <position position="34"/>
    </location>
</feature>
<dbReference type="FunFam" id="3.30.1330.50:FF:000001">
    <property type="entry name" value="2-C-methyl-D-erythritol 2,4-cyclodiphosphate synthase"/>
    <property type="match status" value="1"/>
</dbReference>
<dbReference type="EMBL" id="NVSR01000139">
    <property type="protein sequence ID" value="PCI23652.1"/>
    <property type="molecule type" value="Genomic_DNA"/>
</dbReference>
<evidence type="ECO:0000256" key="2">
    <source>
        <dbReference type="ARBA" id="ARBA00004709"/>
    </source>
</evidence>
<dbReference type="AlphaFoldDB" id="A0A2A4SR21"/>
<feature type="binding site" evidence="8">
    <location>
        <position position="8"/>
    </location>
    <ligand>
        <name>a divalent metal cation</name>
        <dbReference type="ChEBI" id="CHEBI:60240"/>
    </ligand>
</feature>
<dbReference type="InterPro" id="IPR003526">
    <property type="entry name" value="MECDP_synthase"/>
</dbReference>
<evidence type="ECO:0000256" key="9">
    <source>
        <dbReference type="RuleBase" id="RU004395"/>
    </source>
</evidence>
<dbReference type="Pfam" id="PF02542">
    <property type="entry name" value="YgbB"/>
    <property type="match status" value="1"/>
</dbReference>
<evidence type="ECO:0000259" key="10">
    <source>
        <dbReference type="Pfam" id="PF02542"/>
    </source>
</evidence>
<dbReference type="InterPro" id="IPR020555">
    <property type="entry name" value="MECDP_synthase_CS"/>
</dbReference>
<dbReference type="SUPFAM" id="SSF69765">
    <property type="entry name" value="IpsF-like"/>
    <property type="match status" value="1"/>
</dbReference>
<dbReference type="EC" id="4.6.1.12" evidence="4 8"/>
<feature type="binding site" evidence="8">
    <location>
        <begin position="8"/>
        <end position="10"/>
    </location>
    <ligand>
        <name>4-CDP-2-C-methyl-D-erythritol 2-phosphate</name>
        <dbReference type="ChEBI" id="CHEBI:57919"/>
    </ligand>
</feature>
<accession>A0A2A4SR21</accession>
<dbReference type="UniPathway" id="UPA00056">
    <property type="reaction ID" value="UER00095"/>
</dbReference>
<sequence length="160" mass="17499">MRVGMGYDIHALVSGCKLVLGGIEVPHRMGLLGHSDADVLVHALMDALLGAANLGDIGVLFPDTDPEYKGISSLILLAEVYKKVREQNWKLENLDIVVMAEAPKLRPYIPRMVKKISDTMKILPDRISIKATTAERLGFIGREEGIAAQAVVLLTARKEL</sequence>
<comment type="catalytic activity">
    <reaction evidence="1 8 9">
        <text>4-CDP-2-C-methyl-D-erythritol 2-phosphate = 2-C-methyl-D-erythritol 2,4-cyclic diphosphate + CMP</text>
        <dbReference type="Rhea" id="RHEA:23864"/>
        <dbReference type="ChEBI" id="CHEBI:57919"/>
        <dbReference type="ChEBI" id="CHEBI:58483"/>
        <dbReference type="ChEBI" id="CHEBI:60377"/>
        <dbReference type="EC" id="4.6.1.12"/>
    </reaction>
</comment>
<name>A0A2A4SR21_9DELT</name>
<dbReference type="PANTHER" id="PTHR43181">
    <property type="entry name" value="2-C-METHYL-D-ERYTHRITOL 2,4-CYCLODIPHOSPHATE SYNTHASE, CHLOROPLASTIC"/>
    <property type="match status" value="1"/>
</dbReference>
<evidence type="ECO:0000313" key="12">
    <source>
        <dbReference type="Proteomes" id="UP000218113"/>
    </source>
</evidence>
<evidence type="ECO:0000256" key="8">
    <source>
        <dbReference type="HAMAP-Rule" id="MF_00107"/>
    </source>
</evidence>
<keyword evidence="7 8" id="KW-0456">Lyase</keyword>
<feature type="binding site" evidence="8">
    <location>
        <begin position="34"/>
        <end position="35"/>
    </location>
    <ligand>
        <name>4-CDP-2-C-methyl-D-erythritol 2-phosphate</name>
        <dbReference type="ChEBI" id="CHEBI:57919"/>
    </ligand>
</feature>
<comment type="caution">
    <text evidence="8">Lacks conserved residue(s) required for the propagation of feature annotation.</text>
</comment>
<comment type="function">
    <text evidence="8">Involved in the biosynthesis of isopentenyl diphosphate (IPP) and dimethylallyl diphosphate (DMAPP), two major building blocks of isoprenoid compounds. Catalyzes the conversion of 4-diphosphocytidyl-2-C-methyl-D-erythritol 2-phosphate (CDP-ME2P) to 2-C-methyl-D-erythritol 2,4-cyclodiphosphate (ME-CPP) with a corresponding release of cytidine 5-monophosphate (CMP).</text>
</comment>
<evidence type="ECO:0000313" key="11">
    <source>
        <dbReference type="EMBL" id="PCI23652.1"/>
    </source>
</evidence>
<feature type="binding site" evidence="8">
    <location>
        <position position="142"/>
    </location>
    <ligand>
        <name>4-CDP-2-C-methyl-D-erythritol 2-phosphate</name>
        <dbReference type="ChEBI" id="CHEBI:57919"/>
    </ligand>
</feature>
<reference evidence="12" key="1">
    <citation type="submission" date="2017-08" db="EMBL/GenBank/DDBJ databases">
        <title>A dynamic microbial community with high functional redundancy inhabits the cold, oxic subseafloor aquifer.</title>
        <authorList>
            <person name="Tully B.J."/>
            <person name="Wheat C.G."/>
            <person name="Glazer B.T."/>
            <person name="Huber J.A."/>
        </authorList>
    </citation>
    <scope>NUCLEOTIDE SEQUENCE [LARGE SCALE GENOMIC DNA]</scope>
</reference>